<reference evidence="1" key="1">
    <citation type="submission" date="2015-06" db="UniProtKB">
        <authorList>
            <consortium name="EnsemblPlants"/>
        </authorList>
    </citation>
    <scope>IDENTIFICATION</scope>
</reference>
<name>N1R146_AEGTA</name>
<dbReference type="EnsemblPlants" id="EMT19589">
    <property type="protein sequence ID" value="EMT19589"/>
    <property type="gene ID" value="F775_33278"/>
</dbReference>
<evidence type="ECO:0000313" key="1">
    <source>
        <dbReference type="EnsemblPlants" id="EMT19589"/>
    </source>
</evidence>
<organism evidence="1">
    <name type="scientific">Aegilops tauschii</name>
    <name type="common">Tausch's goatgrass</name>
    <name type="synonym">Aegilops squarrosa</name>
    <dbReference type="NCBI Taxonomy" id="37682"/>
    <lineage>
        <taxon>Eukaryota</taxon>
        <taxon>Viridiplantae</taxon>
        <taxon>Streptophyta</taxon>
        <taxon>Embryophyta</taxon>
        <taxon>Tracheophyta</taxon>
        <taxon>Spermatophyta</taxon>
        <taxon>Magnoliopsida</taxon>
        <taxon>Liliopsida</taxon>
        <taxon>Poales</taxon>
        <taxon>Poaceae</taxon>
        <taxon>BOP clade</taxon>
        <taxon>Pooideae</taxon>
        <taxon>Triticodae</taxon>
        <taxon>Triticeae</taxon>
        <taxon>Triticinae</taxon>
        <taxon>Aegilops</taxon>
    </lineage>
</organism>
<sequence>MTWQRGMGQGHRAGTGMPTAAVTTRRCRLNVVKRDLHRAQQHVLDLGRCISPEKAHDILHHSGITRQSDLDILRSSLKIGVLRYTDCTLKRLPSAEYMTQWPLTAIEVHHSSSSLAVAVSLFLLSTTILCYLFAN</sequence>
<proteinExistence type="predicted"/>
<dbReference type="AlphaFoldDB" id="N1R146"/>
<accession>N1R146</accession>
<protein>
    <submittedName>
        <fullName evidence="1">Uncharacterized protein</fullName>
    </submittedName>
</protein>